<accession>I8UCQ3</accession>
<sequence>MDTVEKTDTTGQLLGAFFGLFTVFYLLVALFITVLVIIFIFKSFGYMKRKNHHDHIRNALLQQLVELQAKQNNNTITNTPPVAQQSSENPSVELAKEQDNKPNE</sequence>
<feature type="region of interest" description="Disordered" evidence="1">
    <location>
        <begin position="74"/>
        <end position="104"/>
    </location>
</feature>
<comment type="caution">
    <text evidence="3">The sequence shown here is derived from an EMBL/GenBank/DDBJ whole genome shotgun (WGS) entry which is preliminary data.</text>
</comment>
<proteinExistence type="predicted"/>
<feature type="compositionally biased region" description="Polar residues" evidence="1">
    <location>
        <begin position="74"/>
        <end position="90"/>
    </location>
</feature>
<keyword evidence="2" id="KW-0812">Transmembrane</keyword>
<organism evidence="3 4">
    <name type="scientific">Fictibacillus macauensis ZFHKF-1</name>
    <dbReference type="NCBI Taxonomy" id="1196324"/>
    <lineage>
        <taxon>Bacteria</taxon>
        <taxon>Bacillati</taxon>
        <taxon>Bacillota</taxon>
        <taxon>Bacilli</taxon>
        <taxon>Bacillales</taxon>
        <taxon>Fictibacillaceae</taxon>
        <taxon>Fictibacillus</taxon>
    </lineage>
</organism>
<evidence type="ECO:0000313" key="4">
    <source>
        <dbReference type="Proteomes" id="UP000004080"/>
    </source>
</evidence>
<name>I8UCQ3_9BACL</name>
<dbReference type="AlphaFoldDB" id="I8UCQ3"/>
<reference evidence="3 4" key="1">
    <citation type="journal article" date="2012" name="J. Bacteriol.">
        <title>Genome of Bacillus macauensis ZFHKF-1, a Long-Chain-Forming Bacterium.</title>
        <authorList>
            <person name="Cai L."/>
            <person name="Zhang T."/>
        </authorList>
    </citation>
    <scope>NUCLEOTIDE SEQUENCE [LARGE SCALE GENOMIC DNA]</scope>
    <source>
        <strain evidence="3 4">ZFHKF-1</strain>
    </source>
</reference>
<feature type="transmembrane region" description="Helical" evidence="2">
    <location>
        <begin position="16"/>
        <end position="41"/>
    </location>
</feature>
<gene>
    <name evidence="3" type="ORF">A374_13475</name>
</gene>
<keyword evidence="2" id="KW-1133">Transmembrane helix</keyword>
<evidence type="ECO:0000256" key="1">
    <source>
        <dbReference type="SAM" id="MobiDB-lite"/>
    </source>
</evidence>
<dbReference type="PATRIC" id="fig|1196324.3.peg.2755"/>
<protein>
    <submittedName>
        <fullName evidence="3">Uncharacterized protein</fullName>
    </submittedName>
</protein>
<dbReference type="Proteomes" id="UP000004080">
    <property type="component" value="Unassembled WGS sequence"/>
</dbReference>
<evidence type="ECO:0000313" key="3">
    <source>
        <dbReference type="EMBL" id="EIT84705.1"/>
    </source>
</evidence>
<evidence type="ECO:0000256" key="2">
    <source>
        <dbReference type="SAM" id="Phobius"/>
    </source>
</evidence>
<dbReference type="RefSeq" id="WP_007202773.1">
    <property type="nucleotide sequence ID" value="NZ_AKKV01000030.1"/>
</dbReference>
<keyword evidence="2" id="KW-0472">Membrane</keyword>
<feature type="compositionally biased region" description="Basic and acidic residues" evidence="1">
    <location>
        <begin position="94"/>
        <end position="104"/>
    </location>
</feature>
<keyword evidence="4" id="KW-1185">Reference proteome</keyword>
<dbReference type="EMBL" id="AKKV01000030">
    <property type="protein sequence ID" value="EIT84705.1"/>
    <property type="molecule type" value="Genomic_DNA"/>
</dbReference>